<organism evidence="1 2">
    <name type="scientific">Actinocrinis puniceicyclus</name>
    <dbReference type="NCBI Taxonomy" id="977794"/>
    <lineage>
        <taxon>Bacteria</taxon>
        <taxon>Bacillati</taxon>
        <taxon>Actinomycetota</taxon>
        <taxon>Actinomycetes</taxon>
        <taxon>Catenulisporales</taxon>
        <taxon>Actinospicaceae</taxon>
        <taxon>Actinocrinis</taxon>
    </lineage>
</organism>
<reference evidence="1" key="1">
    <citation type="submission" date="2021-04" db="EMBL/GenBank/DDBJ databases">
        <title>Genome based classification of Actinospica acidithermotolerans sp. nov., an actinobacterium isolated from an Indonesian hot spring.</title>
        <authorList>
            <person name="Kusuma A.B."/>
            <person name="Putra K.E."/>
            <person name="Nafisah S."/>
            <person name="Loh J."/>
            <person name="Nouioui I."/>
            <person name="Goodfellow M."/>
        </authorList>
    </citation>
    <scope>NUCLEOTIDE SEQUENCE</scope>
    <source>
        <strain evidence="1">DSM 45618</strain>
    </source>
</reference>
<dbReference type="AlphaFoldDB" id="A0A8J7WK95"/>
<name>A0A8J7WK95_9ACTN</name>
<gene>
    <name evidence="1" type="ORF">KGA66_12345</name>
</gene>
<keyword evidence="2" id="KW-1185">Reference proteome</keyword>
<protein>
    <submittedName>
        <fullName evidence="1">Uncharacterized protein</fullName>
    </submittedName>
</protein>
<proteinExistence type="predicted"/>
<dbReference type="EMBL" id="JAGSXH010000035">
    <property type="protein sequence ID" value="MBS2963841.1"/>
    <property type="molecule type" value="Genomic_DNA"/>
</dbReference>
<evidence type="ECO:0000313" key="2">
    <source>
        <dbReference type="Proteomes" id="UP000677913"/>
    </source>
</evidence>
<comment type="caution">
    <text evidence="1">The sequence shown here is derived from an EMBL/GenBank/DDBJ whole genome shotgun (WGS) entry which is preliminary data.</text>
</comment>
<accession>A0A8J7WK95</accession>
<evidence type="ECO:0000313" key="1">
    <source>
        <dbReference type="EMBL" id="MBS2963841.1"/>
    </source>
</evidence>
<dbReference type="RefSeq" id="WP_211467904.1">
    <property type="nucleotide sequence ID" value="NZ_JAGSXH010000035.1"/>
</dbReference>
<sequence length="273" mass="29125">MVRELPEAPVRNRVAEWCGRLMQAAGCVPLRQLYRGDHWTHALSLPGIAAASGFDADLWVASAGLGLQPVGKSAPSYAATFSPRHPDCVGQNSEERALWWAALQASAGAATLADLARRGPVLLAMSEAYAAPLGDELAEMARQGGDTVVIGGSAGLSATVRLPADAGLRSTLGGTRTSLNVRMAAAWLHNCRDGQLASASNLDAWQSWVSNASRVERYDRAPISDDEVREFIAKELAAAPSTSRTRLLRTLRDSGRACEQTRFSRLFSQVAAL</sequence>
<dbReference type="Proteomes" id="UP000677913">
    <property type="component" value="Unassembled WGS sequence"/>
</dbReference>